<dbReference type="SUPFAM" id="SSF52343">
    <property type="entry name" value="Ferredoxin reductase-like, C-terminal NADP-linked domain"/>
    <property type="match status" value="1"/>
</dbReference>
<dbReference type="PANTHER" id="PTHR30212">
    <property type="entry name" value="PROTEIN YIIM"/>
    <property type="match status" value="1"/>
</dbReference>
<dbReference type="CDD" id="cd00207">
    <property type="entry name" value="fer2"/>
    <property type="match status" value="1"/>
</dbReference>
<dbReference type="InterPro" id="IPR039261">
    <property type="entry name" value="FNR_nucleotide-bd"/>
</dbReference>
<dbReference type="PROSITE" id="PS00197">
    <property type="entry name" value="2FE2S_FER_1"/>
    <property type="match status" value="1"/>
</dbReference>
<dbReference type="CDD" id="cd06185">
    <property type="entry name" value="PDR_like"/>
    <property type="match status" value="1"/>
</dbReference>
<organism evidence="6 7">
    <name type="scientific">Cadophora malorum</name>
    <dbReference type="NCBI Taxonomy" id="108018"/>
    <lineage>
        <taxon>Eukaryota</taxon>
        <taxon>Fungi</taxon>
        <taxon>Dikarya</taxon>
        <taxon>Ascomycota</taxon>
        <taxon>Pezizomycotina</taxon>
        <taxon>Leotiomycetes</taxon>
        <taxon>Helotiales</taxon>
        <taxon>Ploettnerulaceae</taxon>
        <taxon>Cadophora</taxon>
    </lineage>
</organism>
<dbReference type="SUPFAM" id="SSF54292">
    <property type="entry name" value="2Fe-2S ferredoxin-like"/>
    <property type="match status" value="1"/>
</dbReference>
<dbReference type="InterPro" id="IPR006058">
    <property type="entry name" value="2Fe2S_fd_BS"/>
</dbReference>
<dbReference type="Gene3D" id="2.40.33.20">
    <property type="entry name" value="PK beta-barrel domain-like"/>
    <property type="match status" value="1"/>
</dbReference>
<dbReference type="PANTHER" id="PTHR30212:SF2">
    <property type="entry name" value="PROTEIN YIIM"/>
    <property type="match status" value="1"/>
</dbReference>
<dbReference type="GO" id="GO:0051537">
    <property type="term" value="F:2 iron, 2 sulfur cluster binding"/>
    <property type="evidence" value="ECO:0007669"/>
    <property type="project" value="UniProtKB-KW"/>
</dbReference>
<dbReference type="AlphaFoldDB" id="A0A8H7WB60"/>
<evidence type="ECO:0000259" key="4">
    <source>
        <dbReference type="PROSITE" id="PS51340"/>
    </source>
</evidence>
<evidence type="ECO:0000313" key="6">
    <source>
        <dbReference type="EMBL" id="KAG4421363.1"/>
    </source>
</evidence>
<protein>
    <submittedName>
        <fullName evidence="6">Uncharacterized protein</fullName>
    </submittedName>
</protein>
<dbReference type="Gene3D" id="2.40.30.10">
    <property type="entry name" value="Translation factors"/>
    <property type="match status" value="1"/>
</dbReference>
<sequence>MAPIPPPDLSAPWHKDTVLQLRTSKMKPMHNLSITTGIYKQPRTNRVFCSFTGLADDEHDLTFHGGVDKAVHQYYPGHYPSWKTDFPSASSSFEVGGFGENIVSEVMNERNVCIGDIIRIGEVLLQVSLPRQPCFKLNHRFGLKGFASQTWKKSRTGWYYRVLEEGWMGVGDEIELVERRHAEWTVEMVQEYLHRDKGNLEMLRELEKIPEFGTECKTAFRRMIASLITAEAEKNKPKELEKWESYTLISKNKETPRITSFVFSKSVLNKAEDGEGKGEELDPGCFVRLKLPNGLLRSYSIISGTADRFVLGVAKDEKGRGGSRYLHEDLEVGDKLEAGKIMESVPIKGQFSNHIFIAGGIGITAFLSHVNIYAQINWNYTVHYAVRSAEDVPFKERIEKMRSEGRLVLYDGNKVDRMDVVKILAERTWGSAVYVCGPRRLIDGVREVVERLEMGGDEVHFEAFQADNTGDPFTAEVVSASGEGETEGGKIKVIDVPGDKTLLQCIREAGLEIDSSCEVGNCGACRVTVKEGEIEHRGSALSKEDKEEGGMLSCVSRGVGRLRIEW</sequence>
<dbReference type="InterPro" id="IPR017927">
    <property type="entry name" value="FAD-bd_FR_type"/>
</dbReference>
<dbReference type="InterPro" id="IPR017938">
    <property type="entry name" value="Riboflavin_synthase-like_b-brl"/>
</dbReference>
<keyword evidence="2" id="KW-0411">Iron-sulfur</keyword>
<gene>
    <name evidence="6" type="ORF">IFR04_005546</name>
</gene>
<dbReference type="Gene3D" id="3.40.50.80">
    <property type="entry name" value="Nucleotide-binding domain of ferredoxin-NADP reductase (FNR) module"/>
    <property type="match status" value="1"/>
</dbReference>
<dbReference type="EMBL" id="JAFJYH010000067">
    <property type="protein sequence ID" value="KAG4421363.1"/>
    <property type="molecule type" value="Genomic_DNA"/>
</dbReference>
<dbReference type="InterPro" id="IPR036010">
    <property type="entry name" value="2Fe-2S_ferredoxin-like_sf"/>
</dbReference>
<dbReference type="GO" id="GO:0030170">
    <property type="term" value="F:pyridoxal phosphate binding"/>
    <property type="evidence" value="ECO:0007669"/>
    <property type="project" value="InterPro"/>
</dbReference>
<feature type="domain" description="MOSC" evidence="4">
    <location>
        <begin position="41"/>
        <end position="177"/>
    </location>
</feature>
<dbReference type="Pfam" id="PF03473">
    <property type="entry name" value="MOSC"/>
    <property type="match status" value="1"/>
</dbReference>
<dbReference type="SUPFAM" id="SSF50800">
    <property type="entry name" value="PK beta-barrel domain-like"/>
    <property type="match status" value="1"/>
</dbReference>
<feature type="domain" description="2Fe-2S ferredoxin-type" evidence="3">
    <location>
        <begin position="476"/>
        <end position="566"/>
    </location>
</feature>
<comment type="caution">
    <text evidence="6">The sequence shown here is derived from an EMBL/GenBank/DDBJ whole genome shotgun (WGS) entry which is preliminary data.</text>
</comment>
<keyword evidence="7" id="KW-1185">Reference proteome</keyword>
<dbReference type="PRINTS" id="PR00409">
    <property type="entry name" value="PHDIOXRDTASE"/>
</dbReference>
<dbReference type="PROSITE" id="PS51340">
    <property type="entry name" value="MOSC"/>
    <property type="match status" value="1"/>
</dbReference>
<dbReference type="PROSITE" id="PS51384">
    <property type="entry name" value="FAD_FR"/>
    <property type="match status" value="1"/>
</dbReference>
<dbReference type="GO" id="GO:0016491">
    <property type="term" value="F:oxidoreductase activity"/>
    <property type="evidence" value="ECO:0007669"/>
    <property type="project" value="InterPro"/>
</dbReference>
<keyword evidence="1" id="KW-0408">Iron</keyword>
<dbReference type="PROSITE" id="PS51085">
    <property type="entry name" value="2FE2S_FER_2"/>
    <property type="match status" value="1"/>
</dbReference>
<dbReference type="Pfam" id="PF00111">
    <property type="entry name" value="Fer2"/>
    <property type="match status" value="1"/>
</dbReference>
<dbReference type="Proteomes" id="UP000664132">
    <property type="component" value="Unassembled WGS sequence"/>
</dbReference>
<dbReference type="Gene3D" id="3.10.20.30">
    <property type="match status" value="1"/>
</dbReference>
<evidence type="ECO:0000259" key="3">
    <source>
        <dbReference type="PROSITE" id="PS51085"/>
    </source>
</evidence>
<dbReference type="InterPro" id="IPR005302">
    <property type="entry name" value="MoCF_Sase_C"/>
</dbReference>
<dbReference type="InterPro" id="IPR012675">
    <property type="entry name" value="Beta-grasp_dom_sf"/>
</dbReference>
<evidence type="ECO:0000256" key="1">
    <source>
        <dbReference type="ARBA" id="ARBA00022714"/>
    </source>
</evidence>
<evidence type="ECO:0000259" key="5">
    <source>
        <dbReference type="PROSITE" id="PS51384"/>
    </source>
</evidence>
<dbReference type="InterPro" id="IPR052353">
    <property type="entry name" value="Benzoxazolinone_Detox_Enz"/>
</dbReference>
<reference evidence="6" key="1">
    <citation type="submission" date="2021-02" db="EMBL/GenBank/DDBJ databases">
        <title>Genome sequence Cadophora malorum strain M34.</title>
        <authorList>
            <person name="Stefanovic E."/>
            <person name="Vu D."/>
            <person name="Scully C."/>
            <person name="Dijksterhuis J."/>
            <person name="Roader J."/>
            <person name="Houbraken J."/>
        </authorList>
    </citation>
    <scope>NUCLEOTIDE SEQUENCE</scope>
    <source>
        <strain evidence="6">M34</strain>
    </source>
</reference>
<dbReference type="InterPro" id="IPR011037">
    <property type="entry name" value="Pyrv_Knase-like_insert_dom_sf"/>
</dbReference>
<evidence type="ECO:0000256" key="2">
    <source>
        <dbReference type="ARBA" id="ARBA00023014"/>
    </source>
</evidence>
<feature type="domain" description="FAD-binding FR-type" evidence="5">
    <location>
        <begin position="241"/>
        <end position="357"/>
    </location>
</feature>
<dbReference type="OrthoDB" id="5390at2759"/>
<dbReference type="InterPro" id="IPR001041">
    <property type="entry name" value="2Fe-2S_ferredoxin-type"/>
</dbReference>
<dbReference type="SUPFAM" id="SSF63380">
    <property type="entry name" value="Riboflavin synthase domain-like"/>
    <property type="match status" value="1"/>
</dbReference>
<proteinExistence type="predicted"/>
<name>A0A8H7WB60_9HELO</name>
<evidence type="ECO:0000313" key="7">
    <source>
        <dbReference type="Proteomes" id="UP000664132"/>
    </source>
</evidence>
<keyword evidence="1" id="KW-0001">2Fe-2S</keyword>
<accession>A0A8H7WB60</accession>
<keyword evidence="1" id="KW-0479">Metal-binding</keyword>
<dbReference type="GO" id="GO:0030151">
    <property type="term" value="F:molybdenum ion binding"/>
    <property type="evidence" value="ECO:0007669"/>
    <property type="project" value="InterPro"/>
</dbReference>